<dbReference type="AlphaFoldDB" id="A0A484NF64"/>
<evidence type="ECO:0000313" key="2">
    <source>
        <dbReference type="EMBL" id="VFQ99579.1"/>
    </source>
</evidence>
<reference evidence="2 3" key="1">
    <citation type="submission" date="2018-04" db="EMBL/GenBank/DDBJ databases">
        <authorList>
            <person name="Vogel A."/>
        </authorList>
    </citation>
    <scope>NUCLEOTIDE SEQUENCE [LARGE SCALE GENOMIC DNA]</scope>
</reference>
<evidence type="ECO:0000256" key="1">
    <source>
        <dbReference type="SAM" id="MobiDB-lite"/>
    </source>
</evidence>
<dbReference type="Proteomes" id="UP000595140">
    <property type="component" value="Unassembled WGS sequence"/>
</dbReference>
<organism evidence="2 3">
    <name type="scientific">Cuscuta campestris</name>
    <dbReference type="NCBI Taxonomy" id="132261"/>
    <lineage>
        <taxon>Eukaryota</taxon>
        <taxon>Viridiplantae</taxon>
        <taxon>Streptophyta</taxon>
        <taxon>Embryophyta</taxon>
        <taxon>Tracheophyta</taxon>
        <taxon>Spermatophyta</taxon>
        <taxon>Magnoliopsida</taxon>
        <taxon>eudicotyledons</taxon>
        <taxon>Gunneridae</taxon>
        <taxon>Pentapetalae</taxon>
        <taxon>asterids</taxon>
        <taxon>lamiids</taxon>
        <taxon>Solanales</taxon>
        <taxon>Convolvulaceae</taxon>
        <taxon>Cuscuteae</taxon>
        <taxon>Cuscuta</taxon>
        <taxon>Cuscuta subgen. Grammica</taxon>
        <taxon>Cuscuta sect. Cleistogrammica</taxon>
    </lineage>
</organism>
<evidence type="ECO:0000313" key="3">
    <source>
        <dbReference type="Proteomes" id="UP000595140"/>
    </source>
</evidence>
<protein>
    <submittedName>
        <fullName evidence="2">Uncharacterized protein</fullName>
    </submittedName>
</protein>
<proteinExistence type="predicted"/>
<dbReference type="EMBL" id="OOIL02006662">
    <property type="protein sequence ID" value="VFQ99579.1"/>
    <property type="molecule type" value="Genomic_DNA"/>
</dbReference>
<feature type="region of interest" description="Disordered" evidence="1">
    <location>
        <begin position="1"/>
        <end position="89"/>
    </location>
</feature>
<feature type="compositionally biased region" description="Basic and acidic residues" evidence="1">
    <location>
        <begin position="1"/>
        <end position="21"/>
    </location>
</feature>
<sequence length="132" mass="15064">MQEQAEQLKSRTLESEQEHRAVEHRRRPAAASPPVRHKYKFQDSANMEAPEPGRNGSVKNLHRRSKSEGISLSSDLPPEQRQFSQVLPPPYRRKLFQELNVDDTQGSSVKKRKLYLELNVAAQGYGISEKGL</sequence>
<gene>
    <name evidence="2" type="ORF">CCAM_LOCUS41355</name>
</gene>
<name>A0A484NF64_9ASTE</name>
<keyword evidence="3" id="KW-1185">Reference proteome</keyword>
<accession>A0A484NF64</accession>